<keyword evidence="5 7" id="KW-1133">Transmembrane helix</keyword>
<feature type="transmembrane region" description="Helical" evidence="7">
    <location>
        <begin position="176"/>
        <end position="199"/>
    </location>
</feature>
<keyword evidence="2 7" id="KW-1003">Cell membrane</keyword>
<reference evidence="8" key="1">
    <citation type="submission" date="2021-04" db="EMBL/GenBank/DDBJ databases">
        <title>novel species isolated from subtropical streams in China.</title>
        <authorList>
            <person name="Lu H."/>
        </authorList>
    </citation>
    <scope>NUCLEOTIDE SEQUENCE</scope>
    <source>
        <strain evidence="8">LFS511W</strain>
    </source>
</reference>
<evidence type="ECO:0000256" key="1">
    <source>
        <dbReference type="ARBA" id="ARBA00004651"/>
    </source>
</evidence>
<evidence type="ECO:0000256" key="3">
    <source>
        <dbReference type="ARBA" id="ARBA00022519"/>
    </source>
</evidence>
<dbReference type="HAMAP" id="MF_00672">
    <property type="entry name" value="UPF0761"/>
    <property type="match status" value="1"/>
</dbReference>
<dbReference type="NCBIfam" id="TIGR00765">
    <property type="entry name" value="yihY_not_rbn"/>
    <property type="match status" value="1"/>
</dbReference>
<evidence type="ECO:0000256" key="6">
    <source>
        <dbReference type="ARBA" id="ARBA00023136"/>
    </source>
</evidence>
<feature type="transmembrane region" description="Helical" evidence="7">
    <location>
        <begin position="245"/>
        <end position="273"/>
    </location>
</feature>
<evidence type="ECO:0000256" key="7">
    <source>
        <dbReference type="HAMAP-Rule" id="MF_00672"/>
    </source>
</evidence>
<name>A0A941DKZ7_9BURK</name>
<sequence>MKKNMMRLISWRQTQNLLKFGLRRLREGRLTQVAGSLTMTSVLAIVPIITVALAIFTAFPLFNTFRTSLEAYFVQNLMPKAFANTILGYLTQFATKATRLSAVSGVMLMFTAIATMAMIDKAFNQIWQVKRPRPFFQSLLVYWAIVTLGPLLIGASISVTSYLFTATSGVVGTLPFIGGVAYTAISILFTMGAYTLLYTTVPNRSVDWRDAAWGGFVASCAFEIAKRGFALFVTHFPTYTMVYGALAAIPIFLVWIYLSWMITLIGAVIAASLPVVRFERWWHVPAPGSEFDDAMQLLGLLVRAREQDQQAMMSLMQLRAATRFGLDEIENLLERMAEKKWVARVVPEVSAASAAAWLKLSEGPQEFWMLTRNPKELNMADVYRLFVYEPMHGSHFSAFIEQRIESGLLINLHDYFVKSQDSNEIHTNPQQ</sequence>
<dbReference type="Proteomes" id="UP000680067">
    <property type="component" value="Unassembled WGS sequence"/>
</dbReference>
<keyword evidence="3" id="KW-0997">Cell inner membrane</keyword>
<dbReference type="PANTHER" id="PTHR30213">
    <property type="entry name" value="INNER MEMBRANE PROTEIN YHJD"/>
    <property type="match status" value="1"/>
</dbReference>
<keyword evidence="9" id="KW-1185">Reference proteome</keyword>
<comment type="similarity">
    <text evidence="7">Belongs to the UPF0761 family.</text>
</comment>
<dbReference type="GO" id="GO:0005886">
    <property type="term" value="C:plasma membrane"/>
    <property type="evidence" value="ECO:0007669"/>
    <property type="project" value="UniProtKB-SubCell"/>
</dbReference>
<dbReference type="Pfam" id="PF03631">
    <property type="entry name" value="Virul_fac_BrkB"/>
    <property type="match status" value="1"/>
</dbReference>
<dbReference type="InterPro" id="IPR023679">
    <property type="entry name" value="UPF0761_bac"/>
</dbReference>
<organism evidence="8 9">
    <name type="scientific">Undibacterium luofuense</name>
    <dbReference type="NCBI Taxonomy" id="2828733"/>
    <lineage>
        <taxon>Bacteria</taxon>
        <taxon>Pseudomonadati</taxon>
        <taxon>Pseudomonadota</taxon>
        <taxon>Betaproteobacteria</taxon>
        <taxon>Burkholderiales</taxon>
        <taxon>Oxalobacteraceae</taxon>
        <taxon>Undibacterium</taxon>
    </lineage>
</organism>
<accession>A0A941DKZ7</accession>
<evidence type="ECO:0000256" key="5">
    <source>
        <dbReference type="ARBA" id="ARBA00022989"/>
    </source>
</evidence>
<dbReference type="InterPro" id="IPR017039">
    <property type="entry name" value="Virul_fac_BrkB"/>
</dbReference>
<dbReference type="AlphaFoldDB" id="A0A941DKZ7"/>
<comment type="subcellular location">
    <subcellularLocation>
        <location evidence="1 7">Cell membrane</location>
        <topology evidence="1 7">Multi-pass membrane protein</topology>
    </subcellularLocation>
</comment>
<evidence type="ECO:0000256" key="2">
    <source>
        <dbReference type="ARBA" id="ARBA00022475"/>
    </source>
</evidence>
<gene>
    <name evidence="8" type="ORF">KDM89_07495</name>
</gene>
<evidence type="ECO:0000313" key="8">
    <source>
        <dbReference type="EMBL" id="MBR7781979.1"/>
    </source>
</evidence>
<evidence type="ECO:0000256" key="4">
    <source>
        <dbReference type="ARBA" id="ARBA00022692"/>
    </source>
</evidence>
<protein>
    <recommendedName>
        <fullName evidence="7">UPF0761 membrane protein KDM89_07495</fullName>
    </recommendedName>
</protein>
<evidence type="ECO:0000313" key="9">
    <source>
        <dbReference type="Proteomes" id="UP000680067"/>
    </source>
</evidence>
<dbReference type="PANTHER" id="PTHR30213:SF0">
    <property type="entry name" value="UPF0761 MEMBRANE PROTEIN YIHY"/>
    <property type="match status" value="1"/>
</dbReference>
<feature type="transmembrane region" description="Helical" evidence="7">
    <location>
        <begin position="140"/>
        <end position="164"/>
    </location>
</feature>
<comment type="caution">
    <text evidence="8">The sequence shown here is derived from an EMBL/GenBank/DDBJ whole genome shotgun (WGS) entry which is preliminary data.</text>
</comment>
<keyword evidence="4 7" id="KW-0812">Transmembrane</keyword>
<proteinExistence type="inferred from homology"/>
<dbReference type="EMBL" id="JAGSPN010000004">
    <property type="protein sequence ID" value="MBR7781979.1"/>
    <property type="molecule type" value="Genomic_DNA"/>
</dbReference>
<feature type="transmembrane region" description="Helical" evidence="7">
    <location>
        <begin position="100"/>
        <end position="119"/>
    </location>
</feature>
<feature type="transmembrane region" description="Helical" evidence="7">
    <location>
        <begin position="33"/>
        <end position="59"/>
    </location>
</feature>
<feature type="transmembrane region" description="Helical" evidence="7">
    <location>
        <begin position="211"/>
        <end position="233"/>
    </location>
</feature>
<keyword evidence="6 7" id="KW-0472">Membrane</keyword>